<reference evidence="3 4" key="1">
    <citation type="submission" date="2016-10" db="EMBL/GenBank/DDBJ databases">
        <authorList>
            <person name="de Groot N.N."/>
        </authorList>
    </citation>
    <scope>NUCLEOTIDE SEQUENCE [LARGE SCALE GENOMIC DNA]</scope>
    <source>
        <strain evidence="3 4">DSM 22489</strain>
    </source>
</reference>
<dbReference type="SUPFAM" id="SSF55961">
    <property type="entry name" value="Bet v1-like"/>
    <property type="match status" value="1"/>
</dbReference>
<dbReference type="RefSeq" id="WP_103933786.1">
    <property type="nucleotide sequence ID" value="NZ_FNVA01000005.1"/>
</dbReference>
<keyword evidence="4" id="KW-1185">Reference proteome</keyword>
<evidence type="ECO:0000259" key="2">
    <source>
        <dbReference type="Pfam" id="PF08327"/>
    </source>
</evidence>
<dbReference type="AlphaFoldDB" id="A0A1H6A4D6"/>
<dbReference type="InterPro" id="IPR023393">
    <property type="entry name" value="START-like_dom_sf"/>
</dbReference>
<gene>
    <name evidence="3" type="ORF">SAMN05421819_2903</name>
</gene>
<dbReference type="Proteomes" id="UP000236728">
    <property type="component" value="Unassembled WGS sequence"/>
</dbReference>
<proteinExistence type="inferred from homology"/>
<evidence type="ECO:0000313" key="4">
    <source>
        <dbReference type="Proteomes" id="UP000236728"/>
    </source>
</evidence>
<evidence type="ECO:0000256" key="1">
    <source>
        <dbReference type="ARBA" id="ARBA00006817"/>
    </source>
</evidence>
<sequence>MSSEIQSSRSVVMEKMFAHPQQKVWRALTEKALVAQWLMKNDFEPEVGRRFQLRSEPMPNWDGIIDCEVLVVEPLKELSYRWSTFGLDTVVNFTLTPTEGGTLVHMEHSGFPMDRDANYKGAMYGWQKFLGAMDKVVGELGAE</sequence>
<comment type="similarity">
    <text evidence="1">Belongs to the AHA1 family.</text>
</comment>
<organism evidence="3 4">
    <name type="scientific">Bryocella elongata</name>
    <dbReference type="NCBI Taxonomy" id="863522"/>
    <lineage>
        <taxon>Bacteria</taxon>
        <taxon>Pseudomonadati</taxon>
        <taxon>Acidobacteriota</taxon>
        <taxon>Terriglobia</taxon>
        <taxon>Terriglobales</taxon>
        <taxon>Acidobacteriaceae</taxon>
        <taxon>Bryocella</taxon>
    </lineage>
</organism>
<dbReference type="EMBL" id="FNVA01000005">
    <property type="protein sequence ID" value="SEG43222.1"/>
    <property type="molecule type" value="Genomic_DNA"/>
</dbReference>
<name>A0A1H6A4D6_9BACT</name>
<accession>A0A1H6A4D6</accession>
<evidence type="ECO:0000313" key="3">
    <source>
        <dbReference type="EMBL" id="SEG43222.1"/>
    </source>
</evidence>
<protein>
    <submittedName>
        <fullName evidence="3">Uncharacterized conserved protein YndB, AHSA1/START domain</fullName>
    </submittedName>
</protein>
<feature type="domain" description="Activator of Hsp90 ATPase homologue 1/2-like C-terminal" evidence="2">
    <location>
        <begin position="19"/>
        <end position="137"/>
    </location>
</feature>
<dbReference type="Gene3D" id="3.30.530.20">
    <property type="match status" value="1"/>
</dbReference>
<dbReference type="OrthoDB" id="2355173at2"/>
<dbReference type="CDD" id="cd07814">
    <property type="entry name" value="SRPBCC_CalC_Aha1-like"/>
    <property type="match status" value="1"/>
</dbReference>
<dbReference type="InterPro" id="IPR013538">
    <property type="entry name" value="ASHA1/2-like_C"/>
</dbReference>
<dbReference type="Pfam" id="PF08327">
    <property type="entry name" value="AHSA1"/>
    <property type="match status" value="1"/>
</dbReference>